<dbReference type="Gene3D" id="1.10.3370.10">
    <property type="entry name" value="SecY subunit domain"/>
    <property type="match status" value="1"/>
</dbReference>
<dbReference type="AlphaFoldDB" id="A0A7C3SMB8"/>
<dbReference type="PANTHER" id="PTHR10906">
    <property type="entry name" value="SECY/SEC61-ALPHA FAMILY MEMBER"/>
    <property type="match status" value="1"/>
</dbReference>
<dbReference type="EMBL" id="DTIB01000091">
    <property type="protein sequence ID" value="HGB25409.1"/>
    <property type="molecule type" value="Genomic_DNA"/>
</dbReference>
<protein>
    <recommendedName>
        <fullName evidence="4">Preprotein translocase subunit SecY</fullName>
    </recommendedName>
</protein>
<evidence type="ECO:0008006" key="4">
    <source>
        <dbReference type="Google" id="ProtNLM"/>
    </source>
</evidence>
<accession>A0A7C3SMB8</accession>
<proteinExistence type="inferred from homology"/>
<feature type="transmembrane region" description="Helical" evidence="2">
    <location>
        <begin position="40"/>
        <end position="60"/>
    </location>
</feature>
<dbReference type="GO" id="GO:0015031">
    <property type="term" value="P:protein transport"/>
    <property type="evidence" value="ECO:0007669"/>
    <property type="project" value="InterPro"/>
</dbReference>
<evidence type="ECO:0000256" key="1">
    <source>
        <dbReference type="RuleBase" id="RU004349"/>
    </source>
</evidence>
<feature type="transmembrane region" description="Helical" evidence="2">
    <location>
        <begin position="121"/>
        <end position="141"/>
    </location>
</feature>
<reference evidence="3" key="1">
    <citation type="journal article" date="2020" name="mSystems">
        <title>Genome- and Community-Level Interaction Insights into Carbon Utilization and Element Cycling Functions of Hydrothermarchaeota in Hydrothermal Sediment.</title>
        <authorList>
            <person name="Zhou Z."/>
            <person name="Liu Y."/>
            <person name="Xu W."/>
            <person name="Pan J."/>
            <person name="Luo Z.H."/>
            <person name="Li M."/>
        </authorList>
    </citation>
    <scope>NUCLEOTIDE SEQUENCE [LARGE SCALE GENOMIC DNA]</scope>
    <source>
        <strain evidence="3">SpSt-8</strain>
    </source>
</reference>
<keyword evidence="2" id="KW-1133">Transmembrane helix</keyword>
<keyword evidence="2" id="KW-0812">Transmembrane</keyword>
<evidence type="ECO:0000256" key="2">
    <source>
        <dbReference type="SAM" id="Phobius"/>
    </source>
</evidence>
<organism evidence="3">
    <name type="scientific">Thermofilum pendens</name>
    <dbReference type="NCBI Taxonomy" id="2269"/>
    <lineage>
        <taxon>Archaea</taxon>
        <taxon>Thermoproteota</taxon>
        <taxon>Thermoprotei</taxon>
        <taxon>Thermofilales</taxon>
        <taxon>Thermofilaceae</taxon>
        <taxon>Thermofilum</taxon>
    </lineage>
</organism>
<name>A0A7C3SMB8_THEPE</name>
<feature type="transmembrane region" description="Helical" evidence="2">
    <location>
        <begin position="97"/>
        <end position="115"/>
    </location>
</feature>
<dbReference type="InterPro" id="IPR023201">
    <property type="entry name" value="SecY_dom_sf"/>
</dbReference>
<evidence type="ECO:0000313" key="3">
    <source>
        <dbReference type="EMBL" id="HGB25409.1"/>
    </source>
</evidence>
<keyword evidence="2" id="KW-0472">Membrane</keyword>
<comment type="caution">
    <text evidence="3">The sequence shown here is derived from an EMBL/GenBank/DDBJ whole genome shotgun (WGS) entry which is preliminary data.</text>
</comment>
<comment type="similarity">
    <text evidence="1">Belongs to the SecY/SEC61-alpha family.</text>
</comment>
<dbReference type="SUPFAM" id="SSF103491">
    <property type="entry name" value="Preprotein translocase SecY subunit"/>
    <property type="match status" value="1"/>
</dbReference>
<dbReference type="GO" id="GO:0016020">
    <property type="term" value="C:membrane"/>
    <property type="evidence" value="ECO:0007669"/>
    <property type="project" value="InterPro"/>
</dbReference>
<dbReference type="InterPro" id="IPR002208">
    <property type="entry name" value="SecY/SEC61-alpha"/>
</dbReference>
<dbReference type="Pfam" id="PF00344">
    <property type="entry name" value="SecY"/>
    <property type="match status" value="1"/>
</dbReference>
<sequence>MDRHVQLYGARANTPAWLPGVLLIAPRALSQPALADPVHTLIYAVLYVLLAVLFGVAWILTSGMDPETQAEQLAKAQLQIPGFRTSEKIIASILRRYIWALTIFSSIAVGLVAVLSEILRAMGGGTGILLLVGITIQYYSILASERALEMYPALARFFRE</sequence>
<gene>
    <name evidence="3" type="ORF">ENV88_05160</name>
</gene>